<accession>A0ABU3Q8U7</accession>
<name>A0ABU3Q8U7_9SPHN</name>
<dbReference type="RefSeq" id="WP_315726199.1">
    <property type="nucleotide sequence ID" value="NZ_JAVUPU010000004.1"/>
</dbReference>
<dbReference type="EMBL" id="JAVUPU010000004">
    <property type="protein sequence ID" value="MDT9599365.1"/>
    <property type="molecule type" value="Genomic_DNA"/>
</dbReference>
<keyword evidence="8" id="KW-0998">Cell outer membrane</keyword>
<dbReference type="Gene3D" id="2.40.160.50">
    <property type="entry name" value="membrane protein fhac: a member of the omp85/tpsb transporter family"/>
    <property type="match status" value="1"/>
</dbReference>
<feature type="chain" id="PRO_5045256108" evidence="9">
    <location>
        <begin position="36"/>
        <end position="569"/>
    </location>
</feature>
<comment type="caution">
    <text evidence="11">The sequence shown here is derived from an EMBL/GenBank/DDBJ whole genome shotgun (WGS) entry which is preliminary data.</text>
</comment>
<reference evidence="11 12" key="1">
    <citation type="submission" date="2023-05" db="EMBL/GenBank/DDBJ databases">
        <authorList>
            <person name="Guo Y."/>
        </authorList>
    </citation>
    <scope>NUCLEOTIDE SEQUENCE [LARGE SCALE GENOMIC DNA]</scope>
    <source>
        <strain evidence="11 12">GR2756</strain>
    </source>
</reference>
<evidence type="ECO:0000256" key="3">
    <source>
        <dbReference type="ARBA" id="ARBA00022448"/>
    </source>
</evidence>
<evidence type="ECO:0000256" key="5">
    <source>
        <dbReference type="ARBA" id="ARBA00022692"/>
    </source>
</evidence>
<dbReference type="PROSITE" id="PS51779">
    <property type="entry name" value="POTRA"/>
    <property type="match status" value="1"/>
</dbReference>
<comment type="similarity">
    <text evidence="2">Belongs to the TPS (TC 1.B.20) family.</text>
</comment>
<dbReference type="InterPro" id="IPR051544">
    <property type="entry name" value="TPS_OM_transporter"/>
</dbReference>
<keyword evidence="9" id="KW-0732">Signal</keyword>
<dbReference type="InterPro" id="IPR013686">
    <property type="entry name" value="Polypept-transport_assoc_ShlB"/>
</dbReference>
<dbReference type="Pfam" id="PF08479">
    <property type="entry name" value="POTRA_2"/>
    <property type="match status" value="1"/>
</dbReference>
<organism evidence="11 12">
    <name type="scientific">Sphingosinicella rhizophila</name>
    <dbReference type="NCBI Taxonomy" id="3050082"/>
    <lineage>
        <taxon>Bacteria</taxon>
        <taxon>Pseudomonadati</taxon>
        <taxon>Pseudomonadota</taxon>
        <taxon>Alphaproteobacteria</taxon>
        <taxon>Sphingomonadales</taxon>
        <taxon>Sphingosinicellaceae</taxon>
        <taxon>Sphingosinicella</taxon>
    </lineage>
</organism>
<dbReference type="PANTHER" id="PTHR34597">
    <property type="entry name" value="SLR1661 PROTEIN"/>
    <property type="match status" value="1"/>
</dbReference>
<dbReference type="PANTHER" id="PTHR34597:SF1">
    <property type="entry name" value="HEME_HEMOPEXIN TRANSPORTER PROTEIN HUXB"/>
    <property type="match status" value="1"/>
</dbReference>
<keyword evidence="12" id="KW-1185">Reference proteome</keyword>
<evidence type="ECO:0000256" key="8">
    <source>
        <dbReference type="ARBA" id="ARBA00023237"/>
    </source>
</evidence>
<protein>
    <submittedName>
        <fullName evidence="11">ShlB/FhaC/HecB family hemolysin secretion/activation protein</fullName>
    </submittedName>
</protein>
<dbReference type="InterPro" id="IPR005565">
    <property type="entry name" value="Hemolysn_activator_HlyB_C"/>
</dbReference>
<dbReference type="Proteomes" id="UP001259572">
    <property type="component" value="Unassembled WGS sequence"/>
</dbReference>
<keyword evidence="5" id="KW-0812">Transmembrane</keyword>
<evidence type="ECO:0000256" key="6">
    <source>
        <dbReference type="ARBA" id="ARBA00022927"/>
    </source>
</evidence>
<feature type="signal peptide" evidence="9">
    <location>
        <begin position="1"/>
        <end position="35"/>
    </location>
</feature>
<keyword evidence="6" id="KW-0653">Protein transport</keyword>
<keyword evidence="7" id="KW-0472">Membrane</keyword>
<keyword evidence="3" id="KW-0813">Transport</keyword>
<evidence type="ECO:0000256" key="7">
    <source>
        <dbReference type="ARBA" id="ARBA00023136"/>
    </source>
</evidence>
<evidence type="ECO:0000313" key="12">
    <source>
        <dbReference type="Proteomes" id="UP001259572"/>
    </source>
</evidence>
<keyword evidence="4" id="KW-1134">Transmembrane beta strand</keyword>
<evidence type="ECO:0000259" key="10">
    <source>
        <dbReference type="PROSITE" id="PS51779"/>
    </source>
</evidence>
<sequence>MEDGKLSSAATFEVAMLKLRLMTLALLGASQAAFAQQPPGAGGQLQQIPPPPTLEKAAPDMEVERQPLTPPVDSGARVAVQSLDVTGQTLFSEAELVAASGFEAGSMLNLSELRQHAAKIAAFYNDRGYFLAQAYLPAQDASDGAVTIAVIEGRYGKIDLRNGTNLSERVARNRLRGLDSNEIVATSPLERRLLLLSDVPGVRVKSTLSPGAAIGTSDLVVDLEPGRRVTGNIEADNAGNRYTGAYRLGGTVNINNPTGLGDLVSLRLLASTGGLAYGRAAYQAPVGNATLGLAYTHMRYELGREFEGLDAHGTADIVSIFASYPLIRSRGANLYALASAEAKQLEDRIDLVSGRSNKESRALSLGFSGDLRDSVLGGGWNSVSANLTFGDLDIESPAERAIDALTARSQGGFAKLQFTAARLQTLVGPLSLYGAVRGQLAFDNLDSSEKMELGGAYGVRAYPEGEAYGDQGYIATLEARLLLDRWTGKLPGQLQLIGFVDVGEVDYAHDPWFAGANHSKRSGFGAGLTWFGPQDIILRGTYAHKLGSAQATSAPDRSGRFWFQIVKLF</sequence>
<comment type="subcellular location">
    <subcellularLocation>
        <location evidence="1">Cell outer membrane</location>
    </subcellularLocation>
</comment>
<evidence type="ECO:0000313" key="11">
    <source>
        <dbReference type="EMBL" id="MDT9599365.1"/>
    </source>
</evidence>
<evidence type="ECO:0000256" key="9">
    <source>
        <dbReference type="SAM" id="SignalP"/>
    </source>
</evidence>
<evidence type="ECO:0000256" key="2">
    <source>
        <dbReference type="ARBA" id="ARBA00009055"/>
    </source>
</evidence>
<dbReference type="Pfam" id="PF03865">
    <property type="entry name" value="ShlB"/>
    <property type="match status" value="1"/>
</dbReference>
<feature type="domain" description="POTRA" evidence="10">
    <location>
        <begin position="78"/>
        <end position="153"/>
    </location>
</feature>
<dbReference type="InterPro" id="IPR034746">
    <property type="entry name" value="POTRA"/>
</dbReference>
<evidence type="ECO:0000256" key="1">
    <source>
        <dbReference type="ARBA" id="ARBA00004442"/>
    </source>
</evidence>
<evidence type="ECO:0000256" key="4">
    <source>
        <dbReference type="ARBA" id="ARBA00022452"/>
    </source>
</evidence>
<gene>
    <name evidence="11" type="ORF">RQX22_10435</name>
</gene>
<dbReference type="Gene3D" id="3.10.20.310">
    <property type="entry name" value="membrane protein fhac"/>
    <property type="match status" value="1"/>
</dbReference>
<proteinExistence type="inferred from homology"/>